<comment type="caution">
    <text evidence="2">The sequence shown here is derived from an EMBL/GenBank/DDBJ whole genome shotgun (WGS) entry which is preliminary data.</text>
</comment>
<sequence length="68" mass="6974">MSPVTVSVPMELPGATVELYPTITVPTVPEPPSEALGSSSMVPPSASFTDSRPCVTVVVPVKPEPSPV</sequence>
<feature type="compositionally biased region" description="Polar residues" evidence="1">
    <location>
        <begin position="36"/>
        <end position="50"/>
    </location>
</feature>
<dbReference type="EMBL" id="JALKCG010000007">
    <property type="protein sequence ID" value="MCK0209458.1"/>
    <property type="molecule type" value="Genomic_DNA"/>
</dbReference>
<keyword evidence="3" id="KW-1185">Reference proteome</keyword>
<reference evidence="3" key="2">
    <citation type="submission" date="2023-07" db="EMBL/GenBank/DDBJ databases">
        <title>Ancylobacter moscoviensis sp. nov., facultatively methylotrophic bacteria from activated sludge and the reclassification of Starkeya novella (Starkey 1934) Kelly et al. 2000 as Ancylobacter novellus comb. nov., Starkeya koreensis Im et al. 2006 as Ancylobacter koreensis comb.nov., Angulomicrobium tetraedrale Vasil'eva et al. 1986 as Ancylobacter tetraedralis comb. nov., Angulomicrobium amanitiforme Fritz et al. 2004 as Ancylobacter amanitiformis comb. nov. and Methylorhabdus multivorans Doronina et al. 1996 as Ancylobacter multivorans comb. nov. and emended description of the genus Ancylobacter.</title>
        <authorList>
            <person name="Doronina N."/>
            <person name="Chemodurova A."/>
            <person name="Grouzdev D."/>
            <person name="Koziaeva V."/>
            <person name="Shi W."/>
            <person name="Wu L."/>
            <person name="Kaparullina E."/>
        </authorList>
    </citation>
    <scope>NUCLEOTIDE SEQUENCE [LARGE SCALE GENOMIC DNA]</scope>
    <source>
        <strain evidence="3">Jip08</strain>
    </source>
</reference>
<dbReference type="Proteomes" id="UP001202867">
    <property type="component" value="Unassembled WGS sequence"/>
</dbReference>
<organism evidence="2 3">
    <name type="scientific">Ancylobacter koreensis</name>
    <dbReference type="NCBI Taxonomy" id="266121"/>
    <lineage>
        <taxon>Bacteria</taxon>
        <taxon>Pseudomonadati</taxon>
        <taxon>Pseudomonadota</taxon>
        <taxon>Alphaproteobacteria</taxon>
        <taxon>Hyphomicrobiales</taxon>
        <taxon>Xanthobacteraceae</taxon>
        <taxon>Ancylobacter</taxon>
    </lineage>
</organism>
<name>A0ABT0DQ93_9HYPH</name>
<gene>
    <name evidence="2" type="ORF">MWN33_15600</name>
</gene>
<proteinExistence type="predicted"/>
<reference evidence="2 3" key="1">
    <citation type="submission" date="2022-04" db="EMBL/GenBank/DDBJ databases">
        <authorList>
            <person name="Grouzdev D.S."/>
            <person name="Pantiukh K.S."/>
            <person name="Krutkina M.S."/>
        </authorList>
    </citation>
    <scope>NUCLEOTIDE SEQUENCE [LARGE SCALE GENOMIC DNA]</scope>
    <source>
        <strain evidence="2 3">Jip08</strain>
    </source>
</reference>
<evidence type="ECO:0000256" key="1">
    <source>
        <dbReference type="SAM" id="MobiDB-lite"/>
    </source>
</evidence>
<feature type="region of interest" description="Disordered" evidence="1">
    <location>
        <begin position="30"/>
        <end position="51"/>
    </location>
</feature>
<evidence type="ECO:0000313" key="2">
    <source>
        <dbReference type="EMBL" id="MCK0209458.1"/>
    </source>
</evidence>
<accession>A0ABT0DQ93</accession>
<protein>
    <submittedName>
        <fullName evidence="2">Uncharacterized protein</fullName>
    </submittedName>
</protein>
<dbReference type="RefSeq" id="WP_247201967.1">
    <property type="nucleotide sequence ID" value="NZ_JALKCG010000007.1"/>
</dbReference>
<evidence type="ECO:0000313" key="3">
    <source>
        <dbReference type="Proteomes" id="UP001202867"/>
    </source>
</evidence>